<dbReference type="RefSeq" id="WP_093571968.1">
    <property type="nucleotide sequence ID" value="NZ_FOWC01000001.1"/>
</dbReference>
<dbReference type="InterPro" id="IPR023631">
    <property type="entry name" value="Amidase_dom"/>
</dbReference>
<dbReference type="GO" id="GO:0016740">
    <property type="term" value="F:transferase activity"/>
    <property type="evidence" value="ECO:0007669"/>
    <property type="project" value="UniProtKB-KW"/>
</dbReference>
<accession>A0A1I5DSY4</accession>
<dbReference type="STRING" id="112413.SAMN05421854_101341"/>
<dbReference type="PANTHER" id="PTHR11895">
    <property type="entry name" value="TRANSAMIDASE"/>
    <property type="match status" value="1"/>
</dbReference>
<dbReference type="OrthoDB" id="182039at2"/>
<dbReference type="InterPro" id="IPR036928">
    <property type="entry name" value="AS_sf"/>
</dbReference>
<comment type="similarity">
    <text evidence="1">Belongs to the amidase family.</text>
</comment>
<feature type="domain" description="Amidase" evidence="2">
    <location>
        <begin position="25"/>
        <end position="447"/>
    </location>
</feature>
<proteinExistence type="inferred from homology"/>
<evidence type="ECO:0000313" key="4">
    <source>
        <dbReference type="Proteomes" id="UP000199137"/>
    </source>
</evidence>
<reference evidence="3 4" key="1">
    <citation type="submission" date="2016-10" db="EMBL/GenBank/DDBJ databases">
        <authorList>
            <person name="de Groot N.N."/>
        </authorList>
    </citation>
    <scope>NUCLEOTIDE SEQUENCE [LARGE SCALE GENOMIC DNA]</scope>
    <source>
        <strain evidence="3 4">DSM 44637</strain>
    </source>
</reference>
<protein>
    <submittedName>
        <fullName evidence="3">Aspartyl-tRNA(Asn)/glutamyl-tRNA(Gln) amidotransferase subunit A</fullName>
    </submittedName>
</protein>
<dbReference type="PROSITE" id="PS00571">
    <property type="entry name" value="AMIDASES"/>
    <property type="match status" value="1"/>
</dbReference>
<dbReference type="InterPro" id="IPR000120">
    <property type="entry name" value="Amidase"/>
</dbReference>
<keyword evidence="3" id="KW-0808">Transferase</keyword>
<dbReference type="AlphaFoldDB" id="A0A1I5DSY4"/>
<dbReference type="SUPFAM" id="SSF75304">
    <property type="entry name" value="Amidase signature (AS) enzymes"/>
    <property type="match status" value="1"/>
</dbReference>
<name>A0A1I5DSY4_9PSEU</name>
<evidence type="ECO:0000256" key="1">
    <source>
        <dbReference type="ARBA" id="ARBA00009199"/>
    </source>
</evidence>
<gene>
    <name evidence="3" type="ORF">SAMN05421854_101341</name>
</gene>
<evidence type="ECO:0000259" key="2">
    <source>
        <dbReference type="Pfam" id="PF01425"/>
    </source>
</evidence>
<dbReference type="Gene3D" id="3.90.1300.10">
    <property type="entry name" value="Amidase signature (AS) domain"/>
    <property type="match status" value="1"/>
</dbReference>
<dbReference type="Proteomes" id="UP000199137">
    <property type="component" value="Unassembled WGS sequence"/>
</dbReference>
<organism evidence="3 4">
    <name type="scientific">Amycolatopsis rubida</name>
    <dbReference type="NCBI Taxonomy" id="112413"/>
    <lineage>
        <taxon>Bacteria</taxon>
        <taxon>Bacillati</taxon>
        <taxon>Actinomycetota</taxon>
        <taxon>Actinomycetes</taxon>
        <taxon>Pseudonocardiales</taxon>
        <taxon>Pseudonocardiaceae</taxon>
        <taxon>Amycolatopsis</taxon>
    </lineage>
</organism>
<dbReference type="InterPro" id="IPR020556">
    <property type="entry name" value="Amidase_CS"/>
</dbReference>
<dbReference type="EMBL" id="FOWC01000001">
    <property type="protein sequence ID" value="SFO02318.1"/>
    <property type="molecule type" value="Genomic_DNA"/>
</dbReference>
<dbReference type="PANTHER" id="PTHR11895:SF7">
    <property type="entry name" value="GLUTAMYL-TRNA(GLN) AMIDOTRANSFERASE SUBUNIT A, MITOCHONDRIAL"/>
    <property type="match status" value="1"/>
</dbReference>
<evidence type="ECO:0000313" key="3">
    <source>
        <dbReference type="EMBL" id="SFO02318.1"/>
    </source>
</evidence>
<dbReference type="Pfam" id="PF01425">
    <property type="entry name" value="Amidase"/>
    <property type="match status" value="1"/>
</dbReference>
<sequence>MTPLHYLPAVEALSLFRTRQLSPVELMRAVVERAERVEPDVNAFAEQMFEQALRAAAAAEREYAPGGRPRPLEGLPVAAKEEQPLAGHPVTEGTLLRAPHAARETAIGLSRIQAAGGILHARTTTSEFCCMPLSHTRRWGATRNPWNLQTAAGGSSGGSSAALAAGTAFLATGSDIGGSLRAPASFTGVVGFKPPHGRNPVLPPAGLDTYYHHGPMARTVADCALLQNVMAGEDPRDPHSRLPAARIELGDVRGLRVACCPVPGDFPVASEVAANTRAVAHALAAAGAVVTEIEIDWTLAMVKQALWAHFGTGLAAEVLELDRQNPGVITPYCQAFARKGVENIVDTETGRAVEAAIRERLDAVFERFAALVVPTLGATAFAAGEDYLSAQVMVDGVALEHFSDASLTPAFNVGSAHPVLAVPSGWASTGVPTGVQVVAGKYDDGTVFRVGAAIEQTVGAGFARIPLAGQEFPQMRHDL</sequence>